<protein>
    <recommendedName>
        <fullName evidence="7">Xylanolytic transcriptional activator regulatory domain-containing protein</fullName>
    </recommendedName>
</protein>
<evidence type="ECO:0000256" key="6">
    <source>
        <dbReference type="SAM" id="MobiDB-lite"/>
    </source>
</evidence>
<accession>A0AA39CCE3</accession>
<reference evidence="8" key="1">
    <citation type="submission" date="2022-10" db="EMBL/GenBank/DDBJ databases">
        <title>Culturing micro-colonial fungi from biological soil crusts in the Mojave desert and describing Neophaeococcomyces mojavensis, and introducing the new genera and species Taxawa tesnikishii.</title>
        <authorList>
            <person name="Kurbessoian T."/>
            <person name="Stajich J.E."/>
        </authorList>
    </citation>
    <scope>NUCLEOTIDE SEQUENCE</scope>
    <source>
        <strain evidence="8">TK_41</strain>
    </source>
</reference>
<keyword evidence="5" id="KW-0539">Nucleus</keyword>
<dbReference type="GO" id="GO:0003677">
    <property type="term" value="F:DNA binding"/>
    <property type="evidence" value="ECO:0007669"/>
    <property type="project" value="InterPro"/>
</dbReference>
<feature type="domain" description="Xylanolytic transcriptional activator regulatory" evidence="7">
    <location>
        <begin position="315"/>
        <end position="397"/>
    </location>
</feature>
<keyword evidence="1" id="KW-0479">Metal-binding</keyword>
<evidence type="ECO:0000256" key="2">
    <source>
        <dbReference type="ARBA" id="ARBA00022833"/>
    </source>
</evidence>
<organism evidence="8 9">
    <name type="scientific">Cladophialophora chaetospira</name>
    <dbReference type="NCBI Taxonomy" id="386627"/>
    <lineage>
        <taxon>Eukaryota</taxon>
        <taxon>Fungi</taxon>
        <taxon>Dikarya</taxon>
        <taxon>Ascomycota</taxon>
        <taxon>Pezizomycotina</taxon>
        <taxon>Eurotiomycetes</taxon>
        <taxon>Chaetothyriomycetidae</taxon>
        <taxon>Chaetothyriales</taxon>
        <taxon>Herpotrichiellaceae</taxon>
        <taxon>Cladophialophora</taxon>
    </lineage>
</organism>
<sequence>MHLHGLERIVQGERNPTTTSSSRITHRQLKATRADESQPQDQRPESQDPASPWVTRHSDGSNRSPEKADNPFPHSQILETELFSSTTVTLPSNETALHDLSDMMEHNDMELNVSPTAFDLYSFDNFPFESGVPHLAFWEDPQFMAPLYQDIPIEFEQLLPGGPTERMPVEASPVEMDSNDDMSDSGSAPVPSFLNARSSPEPQHGQELAFKDFLGQAWPDQGRELAWAGKLRYSEHSRGETLYTRPLMGTFSPLLSAPESISIWESENLAHVKPLSQKTYQDILTSFKELNNTTKQHNQFVAGDFPSLVACNAFLQIFFEEFNPVFPLFHQPTFDPTAEHWLLNLAMIAIGCRFSQHTAAVECADILQEFLHRAFQTVIEKDYSSTCELWLAQSGLLNLIGMQFGGDFRLMEVGQSTRTLIASICRKVNCFSGSDQYEEPAQHCKLIDTQYAMFHDLTPIIPTELLRVRLPSSEILWRAPTAAAWWKSFNEKGLYQPLGIKAELAYLYKFKRRREGLGDFSIFLLLMGVFRSALQIRRGFQQGLYHYLSATDDTTPHDGSNSERTPRPVPDLSKVMKYLQILCPSDEMPNHSTLKSAIVQHYHTMGILMALDLGELFCYCGFRVSRKEVLQCRHRLRKWVLQRDTEARRVVLHAGRLFGYIRQSKLRGYFEGRAFIIACQALWIYGEMADYETITNNEGRQVRNGESEVQTVRLDQWEEDGQSWILNGAHLRPYLAGVGCILGKDGVNRLIQEGSRVLLATHTWGFFPTMGKALRIWHRLRAEANF</sequence>
<evidence type="ECO:0000256" key="1">
    <source>
        <dbReference type="ARBA" id="ARBA00022723"/>
    </source>
</evidence>
<gene>
    <name evidence="8" type="ORF">H2200_012448</name>
</gene>
<evidence type="ECO:0000256" key="4">
    <source>
        <dbReference type="ARBA" id="ARBA00023163"/>
    </source>
</evidence>
<feature type="compositionally biased region" description="Basic and acidic residues" evidence="6">
    <location>
        <begin position="32"/>
        <end position="46"/>
    </location>
</feature>
<evidence type="ECO:0000256" key="5">
    <source>
        <dbReference type="ARBA" id="ARBA00023242"/>
    </source>
</evidence>
<dbReference type="AlphaFoldDB" id="A0AA39CCE3"/>
<evidence type="ECO:0000259" key="7">
    <source>
        <dbReference type="Pfam" id="PF04082"/>
    </source>
</evidence>
<evidence type="ECO:0000313" key="9">
    <source>
        <dbReference type="Proteomes" id="UP001172673"/>
    </source>
</evidence>
<dbReference type="Proteomes" id="UP001172673">
    <property type="component" value="Unassembled WGS sequence"/>
</dbReference>
<dbReference type="GO" id="GO:0006351">
    <property type="term" value="P:DNA-templated transcription"/>
    <property type="evidence" value="ECO:0007669"/>
    <property type="project" value="InterPro"/>
</dbReference>
<dbReference type="GO" id="GO:0008270">
    <property type="term" value="F:zinc ion binding"/>
    <property type="evidence" value="ECO:0007669"/>
    <property type="project" value="InterPro"/>
</dbReference>
<feature type="region of interest" description="Disordered" evidence="6">
    <location>
        <begin position="1"/>
        <end position="73"/>
    </location>
</feature>
<keyword evidence="3" id="KW-0805">Transcription regulation</keyword>
<evidence type="ECO:0000313" key="8">
    <source>
        <dbReference type="EMBL" id="KAJ9603153.1"/>
    </source>
</evidence>
<keyword evidence="2" id="KW-0862">Zinc</keyword>
<comment type="caution">
    <text evidence="8">The sequence shown here is derived from an EMBL/GenBank/DDBJ whole genome shotgun (WGS) entry which is preliminary data.</text>
</comment>
<feature type="compositionally biased region" description="Basic and acidic residues" evidence="6">
    <location>
        <begin position="56"/>
        <end position="69"/>
    </location>
</feature>
<name>A0AA39CCE3_9EURO</name>
<feature type="compositionally biased region" description="Polar residues" evidence="6">
    <location>
        <begin position="14"/>
        <end position="23"/>
    </location>
</feature>
<keyword evidence="4" id="KW-0804">Transcription</keyword>
<dbReference type="EMBL" id="JAPDRK010000023">
    <property type="protein sequence ID" value="KAJ9603153.1"/>
    <property type="molecule type" value="Genomic_DNA"/>
</dbReference>
<evidence type="ECO:0000256" key="3">
    <source>
        <dbReference type="ARBA" id="ARBA00023015"/>
    </source>
</evidence>
<keyword evidence="9" id="KW-1185">Reference proteome</keyword>
<dbReference type="InterPro" id="IPR007219">
    <property type="entry name" value="XnlR_reg_dom"/>
</dbReference>
<feature type="region of interest" description="Disordered" evidence="6">
    <location>
        <begin position="162"/>
        <end position="204"/>
    </location>
</feature>
<dbReference type="PANTHER" id="PTHR47660">
    <property type="entry name" value="TRANSCRIPTION FACTOR WITH C2H2 AND ZN(2)-CYS(6) DNA BINDING DOMAIN (EUROFUNG)-RELATED-RELATED"/>
    <property type="match status" value="1"/>
</dbReference>
<feature type="compositionally biased region" description="Basic and acidic residues" evidence="6">
    <location>
        <begin position="1"/>
        <end position="11"/>
    </location>
</feature>
<dbReference type="CDD" id="cd12148">
    <property type="entry name" value="fungal_TF_MHR"/>
    <property type="match status" value="1"/>
</dbReference>
<proteinExistence type="predicted"/>
<dbReference type="PANTHER" id="PTHR47660:SF2">
    <property type="entry name" value="TRANSCRIPTION FACTOR WITH C2H2 AND ZN(2)-CYS(6) DNA BINDING DOMAIN (EUROFUNG)"/>
    <property type="match status" value="1"/>
</dbReference>
<dbReference type="Pfam" id="PF04082">
    <property type="entry name" value="Fungal_trans"/>
    <property type="match status" value="1"/>
</dbReference>